<dbReference type="NCBIfam" id="TIGR01300">
    <property type="entry name" value="CPA3_mnhG_phaG"/>
    <property type="match status" value="1"/>
</dbReference>
<dbReference type="Pfam" id="PF03334">
    <property type="entry name" value="PhaG_MnhG_YufB"/>
    <property type="match status" value="1"/>
</dbReference>
<feature type="transmembrane region" description="Helical" evidence="1">
    <location>
        <begin position="40"/>
        <end position="59"/>
    </location>
</feature>
<organism evidence="2 3">
    <name type="scientific">Ketogulonicigenium robustum</name>
    <dbReference type="NCBI Taxonomy" id="92947"/>
    <lineage>
        <taxon>Bacteria</taxon>
        <taxon>Pseudomonadati</taxon>
        <taxon>Pseudomonadota</taxon>
        <taxon>Alphaproteobacteria</taxon>
        <taxon>Rhodobacterales</taxon>
        <taxon>Roseobacteraceae</taxon>
        <taxon>Ketogulonicigenium</taxon>
    </lineage>
</organism>
<dbReference type="PANTHER" id="PTHR34703">
    <property type="entry name" value="ANTIPORTER SUBUNIT MNHG2-RELATED"/>
    <property type="match status" value="1"/>
</dbReference>
<keyword evidence="1" id="KW-0812">Transmembrane</keyword>
<feature type="transmembrane region" description="Helical" evidence="1">
    <location>
        <begin position="65"/>
        <end position="84"/>
    </location>
</feature>
<dbReference type="PANTHER" id="PTHR34703:SF1">
    <property type="entry name" value="ANTIPORTER SUBUNIT MNHG2-RELATED"/>
    <property type="match status" value="1"/>
</dbReference>
<evidence type="ECO:0000313" key="2">
    <source>
        <dbReference type="EMBL" id="ARO15987.1"/>
    </source>
</evidence>
<dbReference type="RefSeq" id="WP_085787550.1">
    <property type="nucleotide sequence ID" value="NZ_CP019938.1"/>
</dbReference>
<evidence type="ECO:0000313" key="3">
    <source>
        <dbReference type="Proteomes" id="UP000242447"/>
    </source>
</evidence>
<feature type="transmembrane region" description="Helical" evidence="1">
    <location>
        <begin position="6"/>
        <end position="28"/>
    </location>
</feature>
<keyword evidence="1" id="KW-0472">Membrane</keyword>
<dbReference type="AlphaFoldDB" id="A0A1W6P3S4"/>
<proteinExistence type="predicted"/>
<geneLocation type="plasmid" evidence="2">
    <name>unnamed1</name>
</geneLocation>
<dbReference type="GO" id="GO:0015385">
    <property type="term" value="F:sodium:proton antiporter activity"/>
    <property type="evidence" value="ECO:0007669"/>
    <property type="project" value="TreeGrafter"/>
</dbReference>
<keyword evidence="1" id="KW-1133">Transmembrane helix</keyword>
<gene>
    <name evidence="2" type="primary">mnhG</name>
    <name evidence="2" type="ORF">BVG79_p1000185</name>
</gene>
<protein>
    <submittedName>
        <fullName evidence="2">Na+/H+ antiporter subunit</fullName>
    </submittedName>
</protein>
<keyword evidence="3" id="KW-1185">Reference proteome</keyword>
<sequence>MLEITIGLLALLTGGFAIAAGLGLLRFPDALTRMHASSKVGSLAGSLALIAAALDGGTLSAASRAIIAIAFLFLTAPIGAHLLARAAARRNAKRKSP</sequence>
<dbReference type="EMBL" id="CP019938">
    <property type="protein sequence ID" value="ARO15987.1"/>
    <property type="molecule type" value="Genomic_DNA"/>
</dbReference>
<dbReference type="Proteomes" id="UP000242447">
    <property type="component" value="Plasmid unnamed1"/>
</dbReference>
<dbReference type="InterPro" id="IPR005133">
    <property type="entry name" value="PhaG_MnhG_YufB"/>
</dbReference>
<dbReference type="KEGG" id="kro:BVG79_p1000185"/>
<accession>A0A1W6P3S4</accession>
<evidence type="ECO:0000256" key="1">
    <source>
        <dbReference type="SAM" id="Phobius"/>
    </source>
</evidence>
<name>A0A1W6P3S4_9RHOB</name>
<reference evidence="2 3" key="1">
    <citation type="submission" date="2017-02" db="EMBL/GenBank/DDBJ databases">
        <title>Ketogulonicigenium robustum SPU B003 Genome sequencing and assembly.</title>
        <authorList>
            <person name="Li Y."/>
            <person name="Liu L."/>
            <person name="Wang C."/>
            <person name="Zhang M."/>
            <person name="Zhang T."/>
            <person name="Zhang Y."/>
        </authorList>
    </citation>
    <scope>NUCLEOTIDE SEQUENCE [LARGE SCALE GENOMIC DNA]</scope>
    <source>
        <strain evidence="2 3">SPU_B003</strain>
        <plasmid evidence="2 3">unnamed1</plasmid>
    </source>
</reference>
<keyword evidence="2" id="KW-0614">Plasmid</keyword>